<gene>
    <name evidence="2" type="ORF">SAMN05192554_12335</name>
</gene>
<evidence type="ECO:0000313" key="2">
    <source>
        <dbReference type="EMBL" id="SDN26133.1"/>
    </source>
</evidence>
<dbReference type="RefSeq" id="WP_089735618.1">
    <property type="nucleotide sequence ID" value="NZ_FNIA01000023.1"/>
</dbReference>
<keyword evidence="1" id="KW-0472">Membrane</keyword>
<dbReference type="AlphaFoldDB" id="A0A1G9ZZR0"/>
<proteinExistence type="predicted"/>
<feature type="transmembrane region" description="Helical" evidence="1">
    <location>
        <begin position="5"/>
        <end position="24"/>
    </location>
</feature>
<evidence type="ECO:0000313" key="3">
    <source>
        <dbReference type="Proteomes" id="UP000199370"/>
    </source>
</evidence>
<keyword evidence="1" id="KW-0812">Transmembrane</keyword>
<organism evidence="2 3">
    <name type="scientific">Haloarchaeobius iranensis</name>
    <dbReference type="NCBI Taxonomy" id="996166"/>
    <lineage>
        <taxon>Archaea</taxon>
        <taxon>Methanobacteriati</taxon>
        <taxon>Methanobacteriota</taxon>
        <taxon>Stenosarchaea group</taxon>
        <taxon>Halobacteria</taxon>
        <taxon>Halobacteriales</taxon>
        <taxon>Halorubellaceae</taxon>
        <taxon>Haloarchaeobius</taxon>
    </lineage>
</organism>
<protein>
    <submittedName>
        <fullName evidence="2">Uncharacterized protein</fullName>
    </submittedName>
</protein>
<name>A0A1G9ZZR0_9EURY</name>
<keyword evidence="3" id="KW-1185">Reference proteome</keyword>
<accession>A0A1G9ZZR0</accession>
<dbReference type="STRING" id="996166.SAMN05192554_12335"/>
<dbReference type="EMBL" id="FNIA01000023">
    <property type="protein sequence ID" value="SDN26133.1"/>
    <property type="molecule type" value="Genomic_DNA"/>
</dbReference>
<keyword evidence="1" id="KW-1133">Transmembrane helix</keyword>
<dbReference type="Proteomes" id="UP000199370">
    <property type="component" value="Unassembled WGS sequence"/>
</dbReference>
<reference evidence="2 3" key="1">
    <citation type="submission" date="2016-10" db="EMBL/GenBank/DDBJ databases">
        <authorList>
            <person name="de Groot N.N."/>
        </authorList>
    </citation>
    <scope>NUCLEOTIDE SEQUENCE [LARGE SCALE GENOMIC DNA]</scope>
    <source>
        <strain evidence="3">EB21,IBRC-M 10013,KCTC 4048</strain>
    </source>
</reference>
<feature type="transmembrane region" description="Helical" evidence="1">
    <location>
        <begin position="30"/>
        <end position="49"/>
    </location>
</feature>
<evidence type="ECO:0000256" key="1">
    <source>
        <dbReference type="SAM" id="Phobius"/>
    </source>
</evidence>
<sequence>MRKALLQLLLYAGYVLVVLGWFLANDANAITFLVGLNLGVALTGAFLAARKLHRPEKYQFVYEAEES</sequence>